<name>A0A7S0X2A2_9CHLO</name>
<accession>A0A7S0X2A2</accession>
<evidence type="ECO:0000259" key="2">
    <source>
        <dbReference type="PROSITE" id="PS50059"/>
    </source>
</evidence>
<dbReference type="GO" id="GO:0003755">
    <property type="term" value="F:peptidyl-prolyl cis-trans isomerase activity"/>
    <property type="evidence" value="ECO:0007669"/>
    <property type="project" value="UniProtKB-KW"/>
</dbReference>
<proteinExistence type="predicted"/>
<dbReference type="PANTHER" id="PTHR47598">
    <property type="entry name" value="PEPTIDYL-PROLYL CIS-TRANS ISOMERASE FKBP17-2, CHLOROPLASTIC"/>
    <property type="match status" value="1"/>
</dbReference>
<dbReference type="AlphaFoldDB" id="A0A7S0X2A2"/>
<reference evidence="3" key="1">
    <citation type="submission" date="2021-01" db="EMBL/GenBank/DDBJ databases">
        <authorList>
            <person name="Corre E."/>
            <person name="Pelletier E."/>
            <person name="Niang G."/>
            <person name="Scheremetjew M."/>
            <person name="Finn R."/>
            <person name="Kale V."/>
            <person name="Holt S."/>
            <person name="Cochrane G."/>
            <person name="Meng A."/>
            <person name="Brown T."/>
            <person name="Cohen L."/>
        </authorList>
    </citation>
    <scope>NUCLEOTIDE SEQUENCE</scope>
    <source>
        <strain evidence="3">SAG 11-49</strain>
    </source>
</reference>
<keyword evidence="1" id="KW-0413">Isomerase</keyword>
<dbReference type="InterPro" id="IPR001179">
    <property type="entry name" value="PPIase_FKBP_dom"/>
</dbReference>
<evidence type="ECO:0000313" key="3">
    <source>
        <dbReference type="EMBL" id="CAD8695574.1"/>
    </source>
</evidence>
<dbReference type="EMBL" id="HBFB01035198">
    <property type="protein sequence ID" value="CAD8695574.1"/>
    <property type="molecule type" value="Transcribed_RNA"/>
</dbReference>
<dbReference type="EC" id="5.2.1.8" evidence="1"/>
<protein>
    <recommendedName>
        <fullName evidence="1">peptidylprolyl isomerase</fullName>
        <ecNumber evidence="1">5.2.1.8</ecNumber>
    </recommendedName>
</protein>
<comment type="catalytic activity">
    <reaction evidence="1">
        <text>[protein]-peptidylproline (omega=180) = [protein]-peptidylproline (omega=0)</text>
        <dbReference type="Rhea" id="RHEA:16237"/>
        <dbReference type="Rhea" id="RHEA-COMP:10747"/>
        <dbReference type="Rhea" id="RHEA-COMP:10748"/>
        <dbReference type="ChEBI" id="CHEBI:83833"/>
        <dbReference type="ChEBI" id="CHEBI:83834"/>
        <dbReference type="EC" id="5.2.1.8"/>
    </reaction>
</comment>
<dbReference type="PROSITE" id="PS50059">
    <property type="entry name" value="FKBP_PPIASE"/>
    <property type="match status" value="1"/>
</dbReference>
<organism evidence="3">
    <name type="scientific">Chlamydomonas leiostraca</name>
    <dbReference type="NCBI Taxonomy" id="1034604"/>
    <lineage>
        <taxon>Eukaryota</taxon>
        <taxon>Viridiplantae</taxon>
        <taxon>Chlorophyta</taxon>
        <taxon>core chlorophytes</taxon>
        <taxon>Chlorophyceae</taxon>
        <taxon>CS clade</taxon>
        <taxon>Chlamydomonadales</taxon>
        <taxon>Chlamydomonadaceae</taxon>
        <taxon>Chlamydomonas</taxon>
    </lineage>
</organism>
<dbReference type="Pfam" id="PF00254">
    <property type="entry name" value="FKBP_C"/>
    <property type="match status" value="1"/>
</dbReference>
<dbReference type="SUPFAM" id="SSF54534">
    <property type="entry name" value="FKBP-like"/>
    <property type="match status" value="1"/>
</dbReference>
<dbReference type="GO" id="GO:0009507">
    <property type="term" value="C:chloroplast"/>
    <property type="evidence" value="ECO:0007669"/>
    <property type="project" value="TreeGrafter"/>
</dbReference>
<keyword evidence="1" id="KW-0697">Rotamase</keyword>
<evidence type="ECO:0000256" key="1">
    <source>
        <dbReference type="PROSITE-ProRule" id="PRU00277"/>
    </source>
</evidence>
<feature type="domain" description="PPIase FKBP-type" evidence="2">
    <location>
        <begin position="112"/>
        <end position="206"/>
    </location>
</feature>
<sequence length="247" mass="25816">MIQSQSHQAQPCQAARKLNISLRAVVTRQRVVCHAHQEGPQVGLQDTTRRQLLMGLAGIACANAVAWPSSARPPSIVEVAKGGPGERDLAMTSTGIKFANVSQGSGPVTKTGDLVLVDVVGRLPGGKVFIDTRELGAPIAFQVGTSNKLVPEGLSQIVEGMEAGSVRLAVLPAELGYQDQPVKMPGGVTVPPNTKLYYEVELLRCETFTLGLACCTEGAFNRNGGSCVKSKDAADKLAAEQAAAAAQ</sequence>
<dbReference type="Gene3D" id="3.10.50.40">
    <property type="match status" value="1"/>
</dbReference>
<dbReference type="PANTHER" id="PTHR47598:SF1">
    <property type="entry name" value="PEPTIDYL-PROLYL CIS-TRANS ISOMERASE FKBP17-2, CHLOROPLASTIC"/>
    <property type="match status" value="1"/>
</dbReference>
<dbReference type="InterPro" id="IPR053111">
    <property type="entry name" value="Chloro_FKBP-type_PPIase"/>
</dbReference>
<gene>
    <name evidence="3" type="ORF">CLEI1391_LOCUS19760</name>
</gene>
<dbReference type="InterPro" id="IPR046357">
    <property type="entry name" value="PPIase_dom_sf"/>
</dbReference>